<evidence type="ECO:0000313" key="2">
    <source>
        <dbReference type="EMBL" id="BDD12989.1"/>
    </source>
</evidence>
<keyword evidence="2" id="KW-0614">Plasmid</keyword>
<keyword evidence="3" id="KW-1185">Reference proteome</keyword>
<dbReference type="SUPFAM" id="SSF49785">
    <property type="entry name" value="Galactose-binding domain-like"/>
    <property type="match status" value="1"/>
</dbReference>
<dbReference type="EMBL" id="AP025323">
    <property type="protein sequence ID" value="BDD12989.1"/>
    <property type="molecule type" value="Genomic_DNA"/>
</dbReference>
<accession>A0AAU9CLY8</accession>
<dbReference type="InterPro" id="IPR057561">
    <property type="entry name" value="NADase_transloc"/>
</dbReference>
<gene>
    <name evidence="2" type="ORF">FUAX_54210</name>
</gene>
<proteinExistence type="predicted"/>
<protein>
    <recommendedName>
        <fullName evidence="1">NAD glycohydrolase translocation F5/8 type C domain-containing protein</fullName>
    </recommendedName>
</protein>
<evidence type="ECO:0000313" key="3">
    <source>
        <dbReference type="Proteomes" id="UP001348817"/>
    </source>
</evidence>
<evidence type="ECO:0000259" key="1">
    <source>
        <dbReference type="Pfam" id="PF25302"/>
    </source>
</evidence>
<sequence>MKILTILFVLFSPLIVCAENVLPINRFYATSTQLPHSDFSAYHCFDGETETFWRTLPGSGPEEGIMIYLDEPTYIDHLDILDEKGNEIKSIGLYFDGKTAWGGTSVKDKVLSLFIKAPSNFRTVIMDEEGLEYSVFSESDFFAISEIRFYSNKNDQYDLRLPKIVDASLKASSSLSPEVAYGVSNLVDGIKENAWVEAKKGLGVNEELGFSFDHDIKVNQIRIWNGYHRSEEHYRANARLASFMVEDETGKAQQFTFSKGDDIKTFQFEEPLQGKSFNLKILSAYRGTKYEDLVISEVQFLYQGVPYQIKTTTEETRVKKNRALQNGIIKAVLDRNLNMSKSSRKEKGGIERLESSSRSILLRSNHTFVLYERETEMFSTEDGLDENSNEEIIADGSWELKNIADDKVTVRIFGKMFEPQTRSDLYKGEVENSSLRIFQDFITITPNTLKGRNVVSPIPLR</sequence>
<organism evidence="2 3">
    <name type="scientific">Fulvitalea axinellae</name>
    <dbReference type="NCBI Taxonomy" id="1182444"/>
    <lineage>
        <taxon>Bacteria</taxon>
        <taxon>Pseudomonadati</taxon>
        <taxon>Bacteroidota</taxon>
        <taxon>Cytophagia</taxon>
        <taxon>Cytophagales</taxon>
        <taxon>Persicobacteraceae</taxon>
        <taxon>Fulvitalea</taxon>
    </lineage>
</organism>
<reference evidence="2 3" key="1">
    <citation type="submission" date="2021-12" db="EMBL/GenBank/DDBJ databases">
        <title>Genome sequencing of bacteria with rrn-lacking chromosome and rrn-plasmid.</title>
        <authorList>
            <person name="Anda M."/>
            <person name="Iwasaki W."/>
        </authorList>
    </citation>
    <scope>NUCLEOTIDE SEQUENCE [LARGE SCALE GENOMIC DNA]</scope>
    <source>
        <strain evidence="2 3">DSM 100852</strain>
        <plasmid evidence="2 3">pFA9</plasmid>
    </source>
</reference>
<dbReference type="Pfam" id="PF25302">
    <property type="entry name" value="NADase_transloc"/>
    <property type="match status" value="1"/>
</dbReference>
<dbReference type="Gene3D" id="2.60.120.260">
    <property type="entry name" value="Galactose-binding domain-like"/>
    <property type="match status" value="1"/>
</dbReference>
<feature type="domain" description="NAD glycohydrolase translocation F5/8 type C" evidence="1">
    <location>
        <begin position="167"/>
        <end position="300"/>
    </location>
</feature>
<geneLocation type="plasmid" evidence="2 3">
    <name>pFA9</name>
</geneLocation>
<dbReference type="KEGG" id="fax:FUAX_54210"/>
<dbReference type="Proteomes" id="UP001348817">
    <property type="component" value="Plasmid pFA9"/>
</dbReference>
<dbReference type="InterPro" id="IPR008979">
    <property type="entry name" value="Galactose-bd-like_sf"/>
</dbReference>
<name>A0AAU9CLY8_9BACT</name>
<dbReference type="AlphaFoldDB" id="A0AAU9CLY8"/>
<dbReference type="NCBIfam" id="NF047619">
    <property type="entry name" value="NADase_discoid"/>
    <property type="match status" value="1"/>
</dbReference>